<evidence type="ECO:0000256" key="1">
    <source>
        <dbReference type="ARBA" id="ARBA00022553"/>
    </source>
</evidence>
<dbReference type="InterPro" id="IPR000792">
    <property type="entry name" value="Tscrpt_reg_LuxR_C"/>
</dbReference>
<dbReference type="InterPro" id="IPR011006">
    <property type="entry name" value="CheY-like_superfamily"/>
</dbReference>
<evidence type="ECO:0000256" key="2">
    <source>
        <dbReference type="ARBA" id="ARBA00023125"/>
    </source>
</evidence>
<dbReference type="GO" id="GO:0003677">
    <property type="term" value="F:DNA binding"/>
    <property type="evidence" value="ECO:0007669"/>
    <property type="project" value="UniProtKB-KW"/>
</dbReference>
<dbReference type="OrthoDB" id="1013073at2"/>
<dbReference type="SMART" id="SM00421">
    <property type="entry name" value="HTH_LUXR"/>
    <property type="match status" value="1"/>
</dbReference>
<keyword evidence="1 3" id="KW-0597">Phosphoprotein</keyword>
<dbReference type="SUPFAM" id="SSF46894">
    <property type="entry name" value="C-terminal effector domain of the bipartite response regulators"/>
    <property type="match status" value="1"/>
</dbReference>
<feature type="modified residue" description="4-aspartylphosphate" evidence="3">
    <location>
        <position position="54"/>
    </location>
</feature>
<keyword evidence="7" id="KW-1185">Reference proteome</keyword>
<name>A0A1G7PKH7_9BACT</name>
<dbReference type="PANTHER" id="PTHR45566:SF2">
    <property type="entry name" value="NARL SUBFAMILY"/>
    <property type="match status" value="1"/>
</dbReference>
<dbReference type="PANTHER" id="PTHR45566">
    <property type="entry name" value="HTH-TYPE TRANSCRIPTIONAL REGULATOR YHJB-RELATED"/>
    <property type="match status" value="1"/>
</dbReference>
<dbReference type="Pfam" id="PF00072">
    <property type="entry name" value="Response_reg"/>
    <property type="match status" value="1"/>
</dbReference>
<keyword evidence="2" id="KW-0238">DNA-binding</keyword>
<protein>
    <submittedName>
        <fullName evidence="6">Two component transcriptional regulator, LuxR family</fullName>
    </submittedName>
</protein>
<dbReference type="EMBL" id="FNAN01000013">
    <property type="protein sequence ID" value="SDF86743.1"/>
    <property type="molecule type" value="Genomic_DNA"/>
</dbReference>
<dbReference type="CDD" id="cd06170">
    <property type="entry name" value="LuxR_C_like"/>
    <property type="match status" value="1"/>
</dbReference>
<evidence type="ECO:0000313" key="6">
    <source>
        <dbReference type="EMBL" id="SDF86743.1"/>
    </source>
</evidence>
<dbReference type="SMART" id="SM00448">
    <property type="entry name" value="REC"/>
    <property type="match status" value="1"/>
</dbReference>
<dbReference type="InterPro" id="IPR051015">
    <property type="entry name" value="EvgA-like"/>
</dbReference>
<feature type="domain" description="HTH luxR-type" evidence="4">
    <location>
        <begin position="142"/>
        <end position="207"/>
    </location>
</feature>
<dbReference type="Proteomes" id="UP000198748">
    <property type="component" value="Unassembled WGS sequence"/>
</dbReference>
<dbReference type="Gene3D" id="3.40.50.2300">
    <property type="match status" value="1"/>
</dbReference>
<dbReference type="InterPro" id="IPR001789">
    <property type="entry name" value="Sig_transdc_resp-reg_receiver"/>
</dbReference>
<evidence type="ECO:0000256" key="3">
    <source>
        <dbReference type="PROSITE-ProRule" id="PRU00169"/>
    </source>
</evidence>
<evidence type="ECO:0000259" key="4">
    <source>
        <dbReference type="PROSITE" id="PS50043"/>
    </source>
</evidence>
<sequence>MKKILIADDHSLVRYGLRVALLNHFADAEIDESWDGQSIMNQLKTNIYELVLLDLSMPDTDANTVIHWIRNFHPDTKILIVSMNNETIFGKRALQMGAHGYIEKDASPDDLIRAVNVVLTGKRYMSADLAEVIVHDTLNKKSLNPFDELTPREFQVAMYIIQDYTITQISELMQLQYTSVSTFRRRIFEKLNVADRKGLVQLADAYKLN</sequence>
<reference evidence="7" key="1">
    <citation type="submission" date="2016-10" db="EMBL/GenBank/DDBJ databases">
        <authorList>
            <person name="Varghese N."/>
            <person name="Submissions S."/>
        </authorList>
    </citation>
    <scope>NUCLEOTIDE SEQUENCE [LARGE SCALE GENOMIC DNA]</scope>
    <source>
        <strain evidence="7">DSM 25329</strain>
    </source>
</reference>
<proteinExistence type="predicted"/>
<dbReference type="PROSITE" id="PS50043">
    <property type="entry name" value="HTH_LUXR_2"/>
    <property type="match status" value="1"/>
</dbReference>
<evidence type="ECO:0000313" key="7">
    <source>
        <dbReference type="Proteomes" id="UP000198748"/>
    </source>
</evidence>
<organism evidence="6 7">
    <name type="scientific">Dyadobacter soli</name>
    <dbReference type="NCBI Taxonomy" id="659014"/>
    <lineage>
        <taxon>Bacteria</taxon>
        <taxon>Pseudomonadati</taxon>
        <taxon>Bacteroidota</taxon>
        <taxon>Cytophagia</taxon>
        <taxon>Cytophagales</taxon>
        <taxon>Spirosomataceae</taxon>
        <taxon>Dyadobacter</taxon>
    </lineage>
</organism>
<dbReference type="AlphaFoldDB" id="A0A1G7PKH7"/>
<dbReference type="InterPro" id="IPR016032">
    <property type="entry name" value="Sig_transdc_resp-reg_C-effctor"/>
</dbReference>
<dbReference type="STRING" id="659014.SAMN04487996_11341"/>
<accession>A0A1G7PKH7</accession>
<evidence type="ECO:0000259" key="5">
    <source>
        <dbReference type="PROSITE" id="PS50110"/>
    </source>
</evidence>
<gene>
    <name evidence="6" type="ORF">SAMN04487996_11341</name>
</gene>
<dbReference type="GO" id="GO:0006355">
    <property type="term" value="P:regulation of DNA-templated transcription"/>
    <property type="evidence" value="ECO:0007669"/>
    <property type="project" value="InterPro"/>
</dbReference>
<dbReference type="RefSeq" id="WP_090154391.1">
    <property type="nucleotide sequence ID" value="NZ_FNAN01000013.1"/>
</dbReference>
<dbReference type="SUPFAM" id="SSF52172">
    <property type="entry name" value="CheY-like"/>
    <property type="match status" value="1"/>
</dbReference>
<dbReference type="PROSITE" id="PS50110">
    <property type="entry name" value="RESPONSE_REGULATORY"/>
    <property type="match status" value="1"/>
</dbReference>
<dbReference type="GO" id="GO:0000160">
    <property type="term" value="P:phosphorelay signal transduction system"/>
    <property type="evidence" value="ECO:0007669"/>
    <property type="project" value="InterPro"/>
</dbReference>
<dbReference type="InterPro" id="IPR058245">
    <property type="entry name" value="NreC/VraR/RcsB-like_REC"/>
</dbReference>
<dbReference type="Pfam" id="PF00196">
    <property type="entry name" value="GerE"/>
    <property type="match status" value="1"/>
</dbReference>
<dbReference type="CDD" id="cd17535">
    <property type="entry name" value="REC_NarL-like"/>
    <property type="match status" value="1"/>
</dbReference>
<feature type="domain" description="Response regulatory" evidence="5">
    <location>
        <begin position="3"/>
        <end position="119"/>
    </location>
</feature>